<dbReference type="PANTHER" id="PTHR43267">
    <property type="entry name" value="TRNA THREONYLCARBAMOYLADENOSINE DEHYDRATASE"/>
    <property type="match status" value="1"/>
</dbReference>
<accession>A0A377J817</accession>
<dbReference type="InterPro" id="IPR032726">
    <property type="entry name" value="ThiS-like_dom"/>
</dbReference>
<dbReference type="InterPro" id="IPR045886">
    <property type="entry name" value="ThiF/MoeB/HesA"/>
</dbReference>
<dbReference type="GO" id="GO:0061504">
    <property type="term" value="P:cyclic threonylcarbamoyladenosine biosynthetic process"/>
    <property type="evidence" value="ECO:0007669"/>
    <property type="project" value="TreeGrafter"/>
</dbReference>
<reference evidence="3 4" key="1">
    <citation type="submission" date="2018-06" db="EMBL/GenBank/DDBJ databases">
        <authorList>
            <consortium name="Pathogen Informatics"/>
            <person name="Doyle S."/>
        </authorList>
    </citation>
    <scope>NUCLEOTIDE SEQUENCE [LARGE SCALE GENOMIC DNA]</scope>
    <source>
        <strain evidence="3 4">NCTC12410</strain>
    </source>
</reference>
<protein>
    <submittedName>
        <fullName evidence="3">Molybdopterin biosynthesis protein</fullName>
    </submittedName>
</protein>
<dbReference type="InterPro" id="IPR012729">
    <property type="entry name" value="ThiF_fam2"/>
</dbReference>
<dbReference type="OrthoDB" id="9804286at2"/>
<dbReference type="GO" id="GO:0008641">
    <property type="term" value="F:ubiquitin-like modifier activating enzyme activity"/>
    <property type="evidence" value="ECO:0007669"/>
    <property type="project" value="InterPro"/>
</dbReference>
<dbReference type="Proteomes" id="UP000254841">
    <property type="component" value="Unassembled WGS sequence"/>
</dbReference>
<proteinExistence type="predicted"/>
<gene>
    <name evidence="3" type="primary">moeB_2</name>
    <name evidence="3" type="ORF">NCTC12410_01774</name>
</gene>
<dbReference type="Pfam" id="PF00899">
    <property type="entry name" value="ThiF"/>
    <property type="match status" value="1"/>
</dbReference>
<dbReference type="EMBL" id="UGHV01000001">
    <property type="protein sequence ID" value="STO97933.1"/>
    <property type="molecule type" value="Genomic_DNA"/>
</dbReference>
<sequence length="278" mass="30179">MPSPKDPAPLLHITLNGAPLATHARTSLELFQSLGGKESDVWIVNGFATKEPIALQNGDELFCIQKGVLPPKDALDSMMRARHTPKLHEKLKQAKVAICGLGGLGSHIAIMLARSGVGELVLIDFDVIEPSNLNRQAYEISDLGKYKTNALQEHIRQINPYTTTHIHTLKIDEDNLPTLFDGVDIVCEAFDNALAKAMLAQNFHKHYPRTFLICASGLAGYGKSNAIQTKQFAPYLYICGDQVSAAQVGQGLMAPRVTICAAHQANLALELIATKSGF</sequence>
<dbReference type="NCBIfam" id="NF006395">
    <property type="entry name" value="PRK08644.1"/>
    <property type="match status" value="1"/>
</dbReference>
<dbReference type="AlphaFoldDB" id="A0A377J817"/>
<dbReference type="InterPro" id="IPR000594">
    <property type="entry name" value="ThiF_NAD_FAD-bd"/>
</dbReference>
<dbReference type="InterPro" id="IPR035985">
    <property type="entry name" value="Ubiquitin-activating_enz"/>
</dbReference>
<name>A0A377J817_9HELI</name>
<dbReference type="Gene3D" id="3.40.50.720">
    <property type="entry name" value="NAD(P)-binding Rossmann-like Domain"/>
    <property type="match status" value="1"/>
</dbReference>
<dbReference type="SUPFAM" id="SSF69572">
    <property type="entry name" value="Activating enzymes of the ubiquitin-like proteins"/>
    <property type="match status" value="1"/>
</dbReference>
<dbReference type="Pfam" id="PF14453">
    <property type="entry name" value="ThiS-like"/>
    <property type="match status" value="1"/>
</dbReference>
<organism evidence="3 4">
    <name type="scientific">Helicobacter canis</name>
    <dbReference type="NCBI Taxonomy" id="29419"/>
    <lineage>
        <taxon>Bacteria</taxon>
        <taxon>Pseudomonadati</taxon>
        <taxon>Campylobacterota</taxon>
        <taxon>Epsilonproteobacteria</taxon>
        <taxon>Campylobacterales</taxon>
        <taxon>Helicobacteraceae</taxon>
        <taxon>Helicobacter</taxon>
    </lineage>
</organism>
<dbReference type="PANTHER" id="PTHR43267:SF3">
    <property type="entry name" value="THIF PROTEIN"/>
    <property type="match status" value="1"/>
</dbReference>
<dbReference type="GO" id="GO:0061503">
    <property type="term" value="F:tRNA threonylcarbamoyladenosine dehydratase"/>
    <property type="evidence" value="ECO:0007669"/>
    <property type="project" value="TreeGrafter"/>
</dbReference>
<evidence type="ECO:0000259" key="2">
    <source>
        <dbReference type="Pfam" id="PF14453"/>
    </source>
</evidence>
<feature type="domain" description="THIF-type NAD/FAD binding fold" evidence="1">
    <location>
        <begin position="86"/>
        <end position="274"/>
    </location>
</feature>
<dbReference type="CDD" id="cd01487">
    <property type="entry name" value="E1_ThiF_like"/>
    <property type="match status" value="1"/>
</dbReference>
<dbReference type="NCBIfam" id="TIGR02354">
    <property type="entry name" value="thiF_fam2"/>
    <property type="match status" value="1"/>
</dbReference>
<evidence type="ECO:0000259" key="1">
    <source>
        <dbReference type="Pfam" id="PF00899"/>
    </source>
</evidence>
<evidence type="ECO:0000313" key="4">
    <source>
        <dbReference type="Proteomes" id="UP000254841"/>
    </source>
</evidence>
<evidence type="ECO:0000313" key="3">
    <source>
        <dbReference type="EMBL" id="STO97933.1"/>
    </source>
</evidence>
<feature type="domain" description="ThiS-like ubiquitin" evidence="2">
    <location>
        <begin position="11"/>
        <end position="67"/>
    </location>
</feature>